<reference evidence="10" key="1">
    <citation type="submission" date="2025-08" db="UniProtKB">
        <authorList>
            <consortium name="RefSeq"/>
        </authorList>
    </citation>
    <scope>IDENTIFICATION</scope>
    <source>
        <tissue evidence="10">Seedling</tissue>
    </source>
</reference>
<evidence type="ECO:0000256" key="7">
    <source>
        <dbReference type="SAM" id="MobiDB-lite"/>
    </source>
</evidence>
<dbReference type="InterPro" id="IPR003388">
    <property type="entry name" value="Reticulon"/>
</dbReference>
<dbReference type="Proteomes" id="UP001652623">
    <property type="component" value="Chromosome 8"/>
</dbReference>
<dbReference type="PROSITE" id="PS50845">
    <property type="entry name" value="RETICULON"/>
    <property type="match status" value="1"/>
</dbReference>
<evidence type="ECO:0000313" key="10">
    <source>
        <dbReference type="RefSeq" id="XP_048326122.2"/>
    </source>
</evidence>
<evidence type="ECO:0000256" key="4">
    <source>
        <dbReference type="ARBA" id="ARBA00022989"/>
    </source>
</evidence>
<feature type="compositionally biased region" description="Low complexity" evidence="7">
    <location>
        <begin position="22"/>
        <end position="31"/>
    </location>
</feature>
<comment type="subcellular location">
    <subcellularLocation>
        <location evidence="1 6">Endoplasmic reticulum membrane</location>
        <topology evidence="1 6">Multi-pass membrane protein</topology>
    </subcellularLocation>
</comment>
<keyword evidence="5 6" id="KW-0472">Membrane</keyword>
<evidence type="ECO:0000256" key="2">
    <source>
        <dbReference type="ARBA" id="ARBA00022692"/>
    </source>
</evidence>
<dbReference type="Pfam" id="PF02453">
    <property type="entry name" value="Reticulon"/>
    <property type="match status" value="1"/>
</dbReference>
<organism evidence="9 10">
    <name type="scientific">Ziziphus jujuba</name>
    <name type="common">Chinese jujube</name>
    <name type="synonym">Ziziphus sativa</name>
    <dbReference type="NCBI Taxonomy" id="326968"/>
    <lineage>
        <taxon>Eukaryota</taxon>
        <taxon>Viridiplantae</taxon>
        <taxon>Streptophyta</taxon>
        <taxon>Embryophyta</taxon>
        <taxon>Tracheophyta</taxon>
        <taxon>Spermatophyta</taxon>
        <taxon>Magnoliopsida</taxon>
        <taxon>eudicotyledons</taxon>
        <taxon>Gunneridae</taxon>
        <taxon>Pentapetalae</taxon>
        <taxon>rosids</taxon>
        <taxon>fabids</taxon>
        <taxon>Rosales</taxon>
        <taxon>Rhamnaceae</taxon>
        <taxon>Paliureae</taxon>
        <taxon>Ziziphus</taxon>
    </lineage>
</organism>
<dbReference type="GeneID" id="107413986"/>
<evidence type="ECO:0000259" key="8">
    <source>
        <dbReference type="PROSITE" id="PS50845"/>
    </source>
</evidence>
<keyword evidence="9" id="KW-1185">Reference proteome</keyword>
<protein>
    <recommendedName>
        <fullName evidence="6">Reticulon-like protein</fullName>
    </recommendedName>
</protein>
<evidence type="ECO:0000256" key="6">
    <source>
        <dbReference type="RuleBase" id="RU363132"/>
    </source>
</evidence>
<gene>
    <name evidence="10" type="primary">LOC107413986</name>
</gene>
<feature type="transmembrane region" description="Helical" evidence="6">
    <location>
        <begin position="163"/>
        <end position="193"/>
    </location>
</feature>
<keyword evidence="4 6" id="KW-1133">Transmembrane helix</keyword>
<proteinExistence type="predicted"/>
<evidence type="ECO:0000256" key="5">
    <source>
        <dbReference type="ARBA" id="ARBA00023136"/>
    </source>
</evidence>
<dbReference type="PANTHER" id="PTHR10994:SF67">
    <property type="entry name" value="RETICULON-LIKE PROTEIN B16"/>
    <property type="match status" value="1"/>
</dbReference>
<feature type="region of interest" description="Disordered" evidence="7">
    <location>
        <begin position="1"/>
        <end position="31"/>
    </location>
</feature>
<dbReference type="InterPro" id="IPR045064">
    <property type="entry name" value="Reticulon-like"/>
</dbReference>
<evidence type="ECO:0000313" key="9">
    <source>
        <dbReference type="Proteomes" id="UP001652623"/>
    </source>
</evidence>
<feature type="transmembrane region" description="Helical" evidence="6">
    <location>
        <begin position="62"/>
        <end position="79"/>
    </location>
</feature>
<keyword evidence="2 6" id="KW-0812">Transmembrane</keyword>
<dbReference type="RefSeq" id="XP_048326122.2">
    <property type="nucleotide sequence ID" value="XM_048470165.2"/>
</dbReference>
<sequence>MEILQDVNSIDGEGDGRKAMASTSSTPSSTSGYRLFGREASVHHCMGGGKAADVLLWKQQHVSFGVIIAATVAWILFEWSGLSFLSICSDVLLILIVVLFLCANYAAYRNKQPLNLPELVLSEEMVNNAAASFRVKINNVLLIAHDITLGKDFILFFKVVLSLWLLSVIGSFISFFTIAYVGTIILITLPALYSKYDEHVDKYCGMLHHRFSKHYKVVDENVPSRLFRSLSKDKDS</sequence>
<evidence type="ECO:0000256" key="1">
    <source>
        <dbReference type="ARBA" id="ARBA00004477"/>
    </source>
</evidence>
<feature type="transmembrane region" description="Helical" evidence="6">
    <location>
        <begin position="91"/>
        <end position="108"/>
    </location>
</feature>
<feature type="domain" description="Reticulon" evidence="8">
    <location>
        <begin position="51"/>
        <end position="236"/>
    </location>
</feature>
<accession>A0ABM3IDE9</accession>
<evidence type="ECO:0000256" key="3">
    <source>
        <dbReference type="ARBA" id="ARBA00022824"/>
    </source>
</evidence>
<dbReference type="PANTHER" id="PTHR10994">
    <property type="entry name" value="RETICULON"/>
    <property type="match status" value="1"/>
</dbReference>
<keyword evidence="3 6" id="KW-0256">Endoplasmic reticulum</keyword>
<name>A0ABM3IDE9_ZIZJJ</name>